<dbReference type="InterPro" id="IPR013658">
    <property type="entry name" value="SGL"/>
</dbReference>
<evidence type="ECO:0000256" key="2">
    <source>
        <dbReference type="PIRSR" id="PIRSR605511-1"/>
    </source>
</evidence>
<comment type="similarity">
    <text evidence="1">Belongs to the SMP-30/CGR1 family.</text>
</comment>
<reference evidence="5" key="1">
    <citation type="journal article" date="2014" name="Int. J. Syst. Evol. Microbiol.">
        <title>Complete genome sequence of Corynebacterium casei LMG S-19264T (=DSM 44701T), isolated from a smear-ripened cheese.</title>
        <authorList>
            <consortium name="US DOE Joint Genome Institute (JGI-PGF)"/>
            <person name="Walter F."/>
            <person name="Albersmeier A."/>
            <person name="Kalinowski J."/>
            <person name="Ruckert C."/>
        </authorList>
    </citation>
    <scope>NUCLEOTIDE SEQUENCE</scope>
    <source>
        <strain evidence="5">CGMCC 1.12997</strain>
    </source>
</reference>
<comment type="cofactor">
    <cofactor evidence="3">
        <name>Zn(2+)</name>
        <dbReference type="ChEBI" id="CHEBI:29105"/>
    </cofactor>
    <text evidence="3">Binds 1 divalent metal cation per subunit.</text>
</comment>
<feature type="domain" description="SMP-30/Gluconolactonase/LRE-like region" evidence="4">
    <location>
        <begin position="22"/>
        <end position="272"/>
    </location>
</feature>
<evidence type="ECO:0000313" key="6">
    <source>
        <dbReference type="Proteomes" id="UP000647241"/>
    </source>
</evidence>
<dbReference type="PRINTS" id="PR01790">
    <property type="entry name" value="SMP30FAMILY"/>
</dbReference>
<proteinExistence type="inferred from homology"/>
<dbReference type="AlphaFoldDB" id="A0A917H0I1"/>
<keyword evidence="3" id="KW-0479">Metal-binding</keyword>
<name>A0A917H0I1_9BACT</name>
<feature type="binding site" evidence="3">
    <location>
        <position position="165"/>
    </location>
    <ligand>
        <name>a divalent metal cation</name>
        <dbReference type="ChEBI" id="CHEBI:60240"/>
    </ligand>
</feature>
<feature type="binding site" evidence="3">
    <location>
        <position position="24"/>
    </location>
    <ligand>
        <name>a divalent metal cation</name>
        <dbReference type="ChEBI" id="CHEBI:60240"/>
    </ligand>
</feature>
<gene>
    <name evidence="5" type="ORF">GCM10011585_00420</name>
</gene>
<dbReference type="PANTHER" id="PTHR10907:SF47">
    <property type="entry name" value="REGUCALCIN"/>
    <property type="match status" value="1"/>
</dbReference>
<organism evidence="5 6">
    <name type="scientific">Edaphobacter dinghuensis</name>
    <dbReference type="NCBI Taxonomy" id="1560005"/>
    <lineage>
        <taxon>Bacteria</taxon>
        <taxon>Pseudomonadati</taxon>
        <taxon>Acidobacteriota</taxon>
        <taxon>Terriglobia</taxon>
        <taxon>Terriglobales</taxon>
        <taxon>Acidobacteriaceae</taxon>
        <taxon>Edaphobacter</taxon>
    </lineage>
</organism>
<dbReference type="GO" id="GO:0004341">
    <property type="term" value="F:gluconolactonase activity"/>
    <property type="evidence" value="ECO:0007669"/>
    <property type="project" value="TreeGrafter"/>
</dbReference>
<feature type="binding site" evidence="3">
    <location>
        <position position="108"/>
    </location>
    <ligand>
        <name>substrate</name>
    </ligand>
</feature>
<dbReference type="Proteomes" id="UP000647241">
    <property type="component" value="Unassembled WGS sequence"/>
</dbReference>
<evidence type="ECO:0000259" key="4">
    <source>
        <dbReference type="Pfam" id="PF08450"/>
    </source>
</evidence>
<evidence type="ECO:0000256" key="1">
    <source>
        <dbReference type="ARBA" id="ARBA00008853"/>
    </source>
</evidence>
<dbReference type="GO" id="GO:0019853">
    <property type="term" value="P:L-ascorbic acid biosynthetic process"/>
    <property type="evidence" value="ECO:0007669"/>
    <property type="project" value="TreeGrafter"/>
</dbReference>
<evidence type="ECO:0000256" key="3">
    <source>
        <dbReference type="PIRSR" id="PIRSR605511-2"/>
    </source>
</evidence>
<dbReference type="Pfam" id="PF08450">
    <property type="entry name" value="SGL"/>
    <property type="match status" value="1"/>
</dbReference>
<dbReference type="PANTHER" id="PTHR10907">
    <property type="entry name" value="REGUCALCIN"/>
    <property type="match status" value="1"/>
</dbReference>
<reference evidence="5" key="2">
    <citation type="submission" date="2020-09" db="EMBL/GenBank/DDBJ databases">
        <authorList>
            <person name="Sun Q."/>
            <person name="Zhou Y."/>
        </authorList>
    </citation>
    <scope>NUCLEOTIDE SEQUENCE</scope>
    <source>
        <strain evidence="5">CGMCC 1.12997</strain>
    </source>
</reference>
<dbReference type="InterPro" id="IPR011042">
    <property type="entry name" value="6-blade_b-propeller_TolB-like"/>
</dbReference>
<dbReference type="Gene3D" id="2.120.10.30">
    <property type="entry name" value="TolB, C-terminal domain"/>
    <property type="match status" value="1"/>
</dbReference>
<accession>A0A917H0I1</accession>
<keyword evidence="3" id="KW-0862">Zinc</keyword>
<dbReference type="GO" id="GO:0005509">
    <property type="term" value="F:calcium ion binding"/>
    <property type="evidence" value="ECO:0007669"/>
    <property type="project" value="TreeGrafter"/>
</dbReference>
<evidence type="ECO:0000313" key="5">
    <source>
        <dbReference type="EMBL" id="GGG62915.1"/>
    </source>
</evidence>
<feature type="active site" description="Proton donor/acceptor" evidence="2">
    <location>
        <position position="214"/>
    </location>
</feature>
<comment type="caution">
    <text evidence="5">The sequence shown here is derived from an EMBL/GenBank/DDBJ whole genome shotgun (WGS) entry which is preliminary data.</text>
</comment>
<feature type="binding site" evidence="3">
    <location>
        <position position="214"/>
    </location>
    <ligand>
        <name>a divalent metal cation</name>
        <dbReference type="ChEBI" id="CHEBI:60240"/>
    </ligand>
</feature>
<feature type="binding site" evidence="3">
    <location>
        <position position="110"/>
    </location>
    <ligand>
        <name>substrate</name>
    </ligand>
</feature>
<dbReference type="EMBL" id="BMGT01000001">
    <property type="protein sequence ID" value="GGG62915.1"/>
    <property type="molecule type" value="Genomic_DNA"/>
</dbReference>
<protein>
    <submittedName>
        <fullName evidence="5">Senescence marker protein-30 (SMP-30) family protein</fullName>
    </submittedName>
</protein>
<dbReference type="SUPFAM" id="SSF63829">
    <property type="entry name" value="Calcium-dependent phosphotriesterase"/>
    <property type="match status" value="1"/>
</dbReference>
<dbReference type="InterPro" id="IPR005511">
    <property type="entry name" value="SMP-30"/>
</dbReference>
<keyword evidence="6" id="KW-1185">Reference proteome</keyword>
<sequence length="303" mass="33148">MVNPRPGNQREMHCLAAANDICGEGAVWHPEEASVYWTDINRRLLHRYTLRGSSIDTWQFDEPVTAVALTQDPEQLLIVLGGQIILWSTQFHRRSATLFQLPTWPMTRCNDARVGPDGALWFGTMQNNVLHDGGSIPVTQNLGELLSLEVNGQIKVWHTDIGIANTVAWSPYGDSFYFGDTLRNVIYTCEFDRDIGPSTQPVAFAKDFPRGLPDGSAVDSQGYLWNCRYGGSSIVRFAPDGSVAEVIEAPIKNPTTCAFGGPDLKTLYVTSAIAPDIDEGGLGGALFCMQVGVAGLPSNLFRL</sequence>